<evidence type="ECO:0000256" key="3">
    <source>
        <dbReference type="ARBA" id="ARBA00022617"/>
    </source>
</evidence>
<reference evidence="11 12" key="1">
    <citation type="submission" date="2016-11" db="EMBL/GenBank/DDBJ databases">
        <title>Draft Genome Assembly of Colletotrichum chlorophyti a pathogen of herbaceous plants.</title>
        <authorList>
            <person name="Gan P."/>
            <person name="Narusaka M."/>
            <person name="Tsushima A."/>
            <person name="Narusaka Y."/>
            <person name="Takano Y."/>
            <person name="Shirasu K."/>
        </authorList>
    </citation>
    <scope>NUCLEOTIDE SEQUENCE [LARGE SCALE GENOMIC DNA]</scope>
    <source>
        <strain evidence="11 12">NTL11</strain>
    </source>
</reference>
<dbReference type="OrthoDB" id="1470350at2759"/>
<dbReference type="EMBL" id="MPGH01000204">
    <property type="protein sequence ID" value="OLN83342.1"/>
    <property type="molecule type" value="Genomic_DNA"/>
</dbReference>
<dbReference type="AlphaFoldDB" id="A0A1Q8RG66"/>
<keyword evidence="12" id="KW-1185">Reference proteome</keyword>
<dbReference type="PROSITE" id="PS00086">
    <property type="entry name" value="CYTOCHROME_P450"/>
    <property type="match status" value="1"/>
</dbReference>
<proteinExistence type="inferred from homology"/>
<dbReference type="Gene3D" id="1.10.630.10">
    <property type="entry name" value="Cytochrome P450"/>
    <property type="match status" value="1"/>
</dbReference>
<evidence type="ECO:0000256" key="8">
    <source>
        <dbReference type="PIRSR" id="PIRSR602401-1"/>
    </source>
</evidence>
<dbReference type="GO" id="GO:0020037">
    <property type="term" value="F:heme binding"/>
    <property type="evidence" value="ECO:0007669"/>
    <property type="project" value="InterPro"/>
</dbReference>
<dbReference type="Pfam" id="PF00067">
    <property type="entry name" value="p450"/>
    <property type="match status" value="1"/>
</dbReference>
<protein>
    <submittedName>
        <fullName evidence="11">Versicolorin B desaturase 2</fullName>
    </submittedName>
</protein>
<evidence type="ECO:0000256" key="1">
    <source>
        <dbReference type="ARBA" id="ARBA00001971"/>
    </source>
</evidence>
<dbReference type="InterPro" id="IPR036396">
    <property type="entry name" value="Cyt_P450_sf"/>
</dbReference>
<dbReference type="InterPro" id="IPR050121">
    <property type="entry name" value="Cytochrome_P450_monoxygenase"/>
</dbReference>
<keyword evidence="10" id="KW-0812">Transmembrane</keyword>
<keyword evidence="4 8" id="KW-0479">Metal-binding</keyword>
<dbReference type="PANTHER" id="PTHR24305">
    <property type="entry name" value="CYTOCHROME P450"/>
    <property type="match status" value="1"/>
</dbReference>
<evidence type="ECO:0000256" key="7">
    <source>
        <dbReference type="ARBA" id="ARBA00023033"/>
    </source>
</evidence>
<keyword evidence="10" id="KW-0472">Membrane</keyword>
<feature type="transmembrane region" description="Helical" evidence="10">
    <location>
        <begin position="234"/>
        <end position="251"/>
    </location>
</feature>
<evidence type="ECO:0000313" key="12">
    <source>
        <dbReference type="Proteomes" id="UP000186583"/>
    </source>
</evidence>
<dbReference type="Proteomes" id="UP000186583">
    <property type="component" value="Unassembled WGS sequence"/>
</dbReference>
<dbReference type="GO" id="GO:0005506">
    <property type="term" value="F:iron ion binding"/>
    <property type="evidence" value="ECO:0007669"/>
    <property type="project" value="InterPro"/>
</dbReference>
<organism evidence="11 12">
    <name type="scientific">Colletotrichum chlorophyti</name>
    <dbReference type="NCBI Taxonomy" id="708187"/>
    <lineage>
        <taxon>Eukaryota</taxon>
        <taxon>Fungi</taxon>
        <taxon>Dikarya</taxon>
        <taxon>Ascomycota</taxon>
        <taxon>Pezizomycotina</taxon>
        <taxon>Sordariomycetes</taxon>
        <taxon>Hypocreomycetidae</taxon>
        <taxon>Glomerellales</taxon>
        <taxon>Glomerellaceae</taxon>
        <taxon>Colletotrichum</taxon>
    </lineage>
</organism>
<comment type="cofactor">
    <cofactor evidence="1 8">
        <name>heme</name>
        <dbReference type="ChEBI" id="CHEBI:30413"/>
    </cofactor>
</comment>
<dbReference type="STRING" id="708187.A0A1Q8RG66"/>
<comment type="caution">
    <text evidence="11">The sequence shown here is derived from an EMBL/GenBank/DDBJ whole genome shotgun (WGS) entry which is preliminary data.</text>
</comment>
<dbReference type="PRINTS" id="PR00463">
    <property type="entry name" value="EP450I"/>
</dbReference>
<feature type="binding site" description="axial binding residue" evidence="8">
    <location>
        <position position="468"/>
    </location>
    <ligand>
        <name>heme</name>
        <dbReference type="ChEBI" id="CHEBI:30413"/>
    </ligand>
    <ligandPart>
        <name>Fe</name>
        <dbReference type="ChEBI" id="CHEBI:18248"/>
    </ligandPart>
</feature>
<dbReference type="InterPro" id="IPR002401">
    <property type="entry name" value="Cyt_P450_E_grp-I"/>
</dbReference>
<accession>A0A1Q8RG66</accession>
<dbReference type="PRINTS" id="PR00385">
    <property type="entry name" value="P450"/>
</dbReference>
<dbReference type="InterPro" id="IPR017972">
    <property type="entry name" value="Cyt_P450_CS"/>
</dbReference>
<evidence type="ECO:0000256" key="6">
    <source>
        <dbReference type="ARBA" id="ARBA00023004"/>
    </source>
</evidence>
<comment type="similarity">
    <text evidence="2 9">Belongs to the cytochrome P450 family.</text>
</comment>
<evidence type="ECO:0000256" key="4">
    <source>
        <dbReference type="ARBA" id="ARBA00022723"/>
    </source>
</evidence>
<gene>
    <name evidence="11" type="ORF">CCHL11_03045</name>
</gene>
<dbReference type="SUPFAM" id="SSF48264">
    <property type="entry name" value="Cytochrome P450"/>
    <property type="match status" value="1"/>
</dbReference>
<keyword evidence="6 8" id="KW-0408">Iron</keyword>
<name>A0A1Q8RG66_9PEZI</name>
<dbReference type="InterPro" id="IPR001128">
    <property type="entry name" value="Cyt_P450"/>
</dbReference>
<dbReference type="PANTHER" id="PTHR24305:SF29">
    <property type="entry name" value="BENZOATE-PARA-HYDROXYLASE"/>
    <property type="match status" value="1"/>
</dbReference>
<sequence>MSISHSISHAMASLATKLPDTSKPVDFQSGLRVIILSWLGYWALVWLYRVTLHPLARYPGPKLWAATYIAQAYYAIRGEFAFKVGDLHKKYGPVVRVGPTAVSYIEEQAWEDIHGRHDGRKQLKKANEFVPTSPPNGAQGLVFVRDDKAHGRLRRNFSHGFSDKALRDQEKLIGGYFDKLVGKLRKASVSNEPVNMMRWYQYTTFDIVGDLTYGEDIGCLEEHAVDLHKWIDNLYYIVKAMFLLGFMRYFFRLDKILLIVMTSDKLPLKKNKHRIMLTEKLNRRLERKEPRNDFMEHVVRTINTPAGITYDEMLMTSSNLLMAGAETTAMTLSGATYLLCQNPDALKKVGTEVREAFGPGAGEEITMSTTRHLAYLSAVVEESLRLFPPVPTTLPRVTPPEGHFITDRFVPGNTRVLVNQFAAYRWPGHFADSNEFRPERWLETTDETMYDQDVKGVLKPFSTGPRNCIGRHLAYAEIRTILAKILWEFDVELSQESQGWMEGLKIYGVWEKKPLMIRFQPAQKEALEKETPPKELA</sequence>
<keyword evidence="7 9" id="KW-0503">Monooxygenase</keyword>
<evidence type="ECO:0000256" key="5">
    <source>
        <dbReference type="ARBA" id="ARBA00023002"/>
    </source>
</evidence>
<evidence type="ECO:0000256" key="9">
    <source>
        <dbReference type="RuleBase" id="RU000461"/>
    </source>
</evidence>
<keyword evidence="10" id="KW-1133">Transmembrane helix</keyword>
<feature type="transmembrane region" description="Helical" evidence="10">
    <location>
        <begin position="29"/>
        <end position="48"/>
    </location>
</feature>
<dbReference type="GO" id="GO:0004497">
    <property type="term" value="F:monooxygenase activity"/>
    <property type="evidence" value="ECO:0007669"/>
    <property type="project" value="UniProtKB-KW"/>
</dbReference>
<keyword evidence="3 8" id="KW-0349">Heme</keyword>
<evidence type="ECO:0000256" key="10">
    <source>
        <dbReference type="SAM" id="Phobius"/>
    </source>
</evidence>
<evidence type="ECO:0000313" key="11">
    <source>
        <dbReference type="EMBL" id="OLN83342.1"/>
    </source>
</evidence>
<dbReference type="CDD" id="cd11058">
    <property type="entry name" value="CYP60B-like"/>
    <property type="match status" value="1"/>
</dbReference>
<evidence type="ECO:0000256" key="2">
    <source>
        <dbReference type="ARBA" id="ARBA00010617"/>
    </source>
</evidence>
<dbReference type="GO" id="GO:0016705">
    <property type="term" value="F:oxidoreductase activity, acting on paired donors, with incorporation or reduction of molecular oxygen"/>
    <property type="evidence" value="ECO:0007669"/>
    <property type="project" value="InterPro"/>
</dbReference>
<keyword evidence="5 9" id="KW-0560">Oxidoreductase</keyword>